<evidence type="ECO:0000256" key="1">
    <source>
        <dbReference type="ARBA" id="ARBA00022737"/>
    </source>
</evidence>
<evidence type="ECO:0000313" key="2">
    <source>
        <dbReference type="EMBL" id="MFB9756937.1"/>
    </source>
</evidence>
<evidence type="ECO:0000313" key="3">
    <source>
        <dbReference type="Proteomes" id="UP001589619"/>
    </source>
</evidence>
<proteinExistence type="predicted"/>
<name>A0ABV5W9A1_9BACL</name>
<dbReference type="Gene3D" id="2.160.20.80">
    <property type="entry name" value="E3 ubiquitin-protein ligase SopA"/>
    <property type="match status" value="1"/>
</dbReference>
<dbReference type="InterPro" id="IPR001646">
    <property type="entry name" value="5peptide_repeat"/>
</dbReference>
<dbReference type="PANTHER" id="PTHR47485">
    <property type="entry name" value="THYLAKOID LUMENAL 17.4 KDA PROTEIN, CHLOROPLASTIC"/>
    <property type="match status" value="1"/>
</dbReference>
<protein>
    <submittedName>
        <fullName evidence="2">Pentapeptide repeat-containing protein</fullName>
    </submittedName>
</protein>
<comment type="caution">
    <text evidence="2">The sequence shown here is derived from an EMBL/GenBank/DDBJ whole genome shotgun (WGS) entry which is preliminary data.</text>
</comment>
<dbReference type="Proteomes" id="UP001589619">
    <property type="component" value="Unassembled WGS sequence"/>
</dbReference>
<reference evidence="2 3" key="1">
    <citation type="submission" date="2024-09" db="EMBL/GenBank/DDBJ databases">
        <authorList>
            <person name="Sun Q."/>
            <person name="Mori K."/>
        </authorList>
    </citation>
    <scope>NUCLEOTIDE SEQUENCE [LARGE SCALE GENOMIC DNA]</scope>
    <source>
        <strain evidence="2 3">JCM 12520</strain>
    </source>
</reference>
<organism evidence="2 3">
    <name type="scientific">Paenibacillus hodogayensis</name>
    <dbReference type="NCBI Taxonomy" id="279208"/>
    <lineage>
        <taxon>Bacteria</taxon>
        <taxon>Bacillati</taxon>
        <taxon>Bacillota</taxon>
        <taxon>Bacilli</taxon>
        <taxon>Bacillales</taxon>
        <taxon>Paenibacillaceae</taxon>
        <taxon>Paenibacillus</taxon>
    </lineage>
</organism>
<accession>A0ABV5W9A1</accession>
<dbReference type="RefSeq" id="WP_379121322.1">
    <property type="nucleotide sequence ID" value="NZ_BAAAYO010000003.1"/>
</dbReference>
<dbReference type="SUPFAM" id="SSF141571">
    <property type="entry name" value="Pentapeptide repeat-like"/>
    <property type="match status" value="1"/>
</dbReference>
<gene>
    <name evidence="2" type="ORF">ACFFNY_35675</name>
</gene>
<dbReference type="PANTHER" id="PTHR47485:SF1">
    <property type="entry name" value="THYLAKOID LUMENAL 17.4 KDA PROTEIN, CHLOROPLASTIC"/>
    <property type="match status" value="1"/>
</dbReference>
<keyword evidence="3" id="KW-1185">Reference proteome</keyword>
<sequence>MTKTIKRLKIYRLNSFKTTKIGRSYSYLYFCKSRSFQVNFNNAKFKNVNFRGAILTKCFFKKASFDGVDFLGTNLRKGNFEGATFRNCIFVGALLEGCNFRSAKFENVIFVNTSFEDVKHLNLGTGVTILTAYPKVTVSDELQDALNALIENKNVFTFRVLHLSTTKLNHLNLKLLLDKFPEHKLVRGLRRLKDRNEKFLTFKCVEDYLRAYLQM</sequence>
<keyword evidence="1" id="KW-0677">Repeat</keyword>
<dbReference type="Pfam" id="PF00805">
    <property type="entry name" value="Pentapeptide"/>
    <property type="match status" value="1"/>
</dbReference>
<dbReference type="EMBL" id="JBHMAG010000030">
    <property type="protein sequence ID" value="MFB9756937.1"/>
    <property type="molecule type" value="Genomic_DNA"/>
</dbReference>